<feature type="compositionally biased region" description="Polar residues" evidence="1">
    <location>
        <begin position="359"/>
        <end position="368"/>
    </location>
</feature>
<evidence type="ECO:0000313" key="2">
    <source>
        <dbReference type="EMBL" id="GAA1826369.1"/>
    </source>
</evidence>
<feature type="region of interest" description="Disordered" evidence="1">
    <location>
        <begin position="336"/>
        <end position="385"/>
    </location>
</feature>
<evidence type="ECO:0008006" key="4">
    <source>
        <dbReference type="Google" id="ProtNLM"/>
    </source>
</evidence>
<evidence type="ECO:0000256" key="1">
    <source>
        <dbReference type="SAM" id="MobiDB-lite"/>
    </source>
</evidence>
<evidence type="ECO:0000313" key="3">
    <source>
        <dbReference type="Proteomes" id="UP001501746"/>
    </source>
</evidence>
<dbReference type="Pfam" id="PF06224">
    <property type="entry name" value="AlkZ-like"/>
    <property type="match status" value="1"/>
</dbReference>
<dbReference type="Proteomes" id="UP001501746">
    <property type="component" value="Unassembled WGS sequence"/>
</dbReference>
<organism evidence="2 3">
    <name type="scientific">Agromyces salentinus</name>
    <dbReference type="NCBI Taxonomy" id="269421"/>
    <lineage>
        <taxon>Bacteria</taxon>
        <taxon>Bacillati</taxon>
        <taxon>Actinomycetota</taxon>
        <taxon>Actinomycetes</taxon>
        <taxon>Micrococcales</taxon>
        <taxon>Microbacteriaceae</taxon>
        <taxon>Agromyces</taxon>
    </lineage>
</organism>
<accession>A0ABN2MGB8</accession>
<comment type="caution">
    <text evidence="2">The sequence shown here is derived from an EMBL/GenBank/DDBJ whole genome shotgun (WGS) entry which is preliminary data.</text>
</comment>
<keyword evidence="3" id="KW-1185">Reference proteome</keyword>
<dbReference type="EMBL" id="BAAANK010000002">
    <property type="protein sequence ID" value="GAA1826369.1"/>
    <property type="molecule type" value="Genomic_DNA"/>
</dbReference>
<dbReference type="PANTHER" id="PTHR38479:SF2">
    <property type="entry name" value="WINGED HELIX DNA-BINDING DOMAIN-CONTAINING PROTEIN"/>
    <property type="match status" value="1"/>
</dbReference>
<protein>
    <recommendedName>
        <fullName evidence="4">Winged helix DNA-binding domain-containing protein</fullName>
    </recommendedName>
</protein>
<name>A0ABN2MGB8_9MICO</name>
<dbReference type="PANTHER" id="PTHR38479">
    <property type="entry name" value="LMO0824 PROTEIN"/>
    <property type="match status" value="1"/>
</dbReference>
<dbReference type="InterPro" id="IPR009351">
    <property type="entry name" value="AlkZ-like"/>
</dbReference>
<proteinExistence type="predicted"/>
<reference evidence="2 3" key="1">
    <citation type="journal article" date="2019" name="Int. J. Syst. Evol. Microbiol.">
        <title>The Global Catalogue of Microorganisms (GCM) 10K type strain sequencing project: providing services to taxonomists for standard genome sequencing and annotation.</title>
        <authorList>
            <consortium name="The Broad Institute Genomics Platform"/>
            <consortium name="The Broad Institute Genome Sequencing Center for Infectious Disease"/>
            <person name="Wu L."/>
            <person name="Ma J."/>
        </authorList>
    </citation>
    <scope>NUCLEOTIDE SEQUENCE [LARGE SCALE GENOMIC DNA]</scope>
    <source>
        <strain evidence="2 3">JCM 14323</strain>
    </source>
</reference>
<sequence length="385" mass="41182">MRAAIGWPRILAWRMRRQFLVDADASAVEDVVHRLVAVPSWSGDAELAIGTRMRHPRLGSVAAAFAAGRLVKTFAFRGSMNYFVPEDAGTYLALRAVGRQWELKSWREFYRLEAADWPLLRAAVRDALSSGPLSQGELAEAVVRDARYSHLAAAFTDRSCTFLKPFAWQGDLCVGPARDGALMLQSPTVASGWSGIPDVEDAGPQAVRAYLSAYGPASADHLQYWLGAGLSAGRRRIAGWIARMLGNEIVTIEVDGDELLCRAGDLDDLASGPEPEPGAVHLLPGLDPWVLGAGTADAHIVPPDRRGAISRGANPVTLDGRVVAPGRSPMIGSAWRHSAKRSRATCSRPHSAGSPEYSVATSTSTSMTGDVVHPQMPADGSTVRG</sequence>
<gene>
    <name evidence="2" type="ORF">GCM10009750_07210</name>
</gene>
<dbReference type="RefSeq" id="WP_157428016.1">
    <property type="nucleotide sequence ID" value="NZ_BAAANK010000002.1"/>
</dbReference>